<evidence type="ECO:0008006" key="5">
    <source>
        <dbReference type="Google" id="ProtNLM"/>
    </source>
</evidence>
<name>A0A2S7N434_9BACI</name>
<organism evidence="3 4">
    <name type="scientific">Pradoshia eiseniae</name>
    <dbReference type="NCBI Taxonomy" id="2064768"/>
    <lineage>
        <taxon>Bacteria</taxon>
        <taxon>Bacillati</taxon>
        <taxon>Bacillota</taxon>
        <taxon>Bacilli</taxon>
        <taxon>Bacillales</taxon>
        <taxon>Bacillaceae</taxon>
        <taxon>Pradoshia</taxon>
    </lineage>
</organism>
<dbReference type="OrthoDB" id="5678128at2"/>
<evidence type="ECO:0000313" key="3">
    <source>
        <dbReference type="EMBL" id="PQD96787.1"/>
    </source>
</evidence>
<evidence type="ECO:0000259" key="2">
    <source>
        <dbReference type="Pfam" id="PF18062"/>
    </source>
</evidence>
<evidence type="ECO:0000259" key="1">
    <source>
        <dbReference type="Pfam" id="PF13391"/>
    </source>
</evidence>
<dbReference type="Pfam" id="PF13391">
    <property type="entry name" value="HNH_2"/>
    <property type="match status" value="1"/>
</dbReference>
<feature type="domain" description="Restriction endonuclease AspBHI N-terminal" evidence="2">
    <location>
        <begin position="36"/>
        <end position="217"/>
    </location>
</feature>
<accession>A0A2S7N434</accession>
<proteinExistence type="predicted"/>
<protein>
    <recommendedName>
        <fullName evidence="5">HNH endonuclease</fullName>
    </recommendedName>
</protein>
<dbReference type="EMBL" id="PKOZ01000001">
    <property type="protein sequence ID" value="PQD96787.1"/>
    <property type="molecule type" value="Genomic_DNA"/>
</dbReference>
<feature type="domain" description="HNH nuclease" evidence="1">
    <location>
        <begin position="266"/>
        <end position="318"/>
    </location>
</feature>
<gene>
    <name evidence="3" type="ORF">CYL18_02550</name>
</gene>
<dbReference type="Gene3D" id="2.30.280.20">
    <property type="match status" value="1"/>
</dbReference>
<comment type="caution">
    <text evidence="3">The sequence shown here is derived from an EMBL/GenBank/DDBJ whole genome shotgun (WGS) entry which is preliminary data.</text>
</comment>
<dbReference type="RefSeq" id="WP_104847884.1">
    <property type="nucleotide sequence ID" value="NZ_PKOZ01000001.1"/>
</dbReference>
<dbReference type="Pfam" id="PF18062">
    <property type="entry name" value="RE_AspBHI_N"/>
    <property type="match status" value="1"/>
</dbReference>
<dbReference type="Proteomes" id="UP000239663">
    <property type="component" value="Unassembled WGS sequence"/>
</dbReference>
<evidence type="ECO:0000313" key="4">
    <source>
        <dbReference type="Proteomes" id="UP000239663"/>
    </source>
</evidence>
<sequence>MIAFSDLKNSDLLPGEIYQAGSSNNYFTDEVISNIFKFDNLKGIGNQAGIRRTKIEKNKQLKAEDAFVVILNTHQDPEWPNEYNKSTRILKYFGDNQDPSKDYLDTKQRGNLAFKKYFYRSYNSNEEYIAPFFYFERVNSKDVRYIGIAVPYVQDLDHDSALKLKKFTKNGEEYYNYEALFSILEVPAPRQWLYDLKIGNTHSKYAPTAWYEFLENRNIIEIKNEQDIDFQITIKDTHSNTGYRMTAYRKTQTNFRAKLLKRENRCQLCNLSLEPLLIASHIIPWAVADEAQKNDVNNGLLLCINHDALFDKGYISFDKNGKIIISDVLPSSYHETLNIQDDMKIILLPEQQEYMEFHRNSLLKNRIENID</sequence>
<reference evidence="3 4" key="1">
    <citation type="submission" date="2017-12" db="EMBL/GenBank/DDBJ databases">
        <title>Taxonomic description and draft genome of Pradoshia cofamensis Gen. nov., sp. nov., a thermotolerant bacillale isolated from anterior gut of earthworm Eisenia fetida.</title>
        <authorList>
            <person name="Saha T."/>
            <person name="Chakraborty R."/>
        </authorList>
    </citation>
    <scope>NUCLEOTIDE SEQUENCE [LARGE SCALE GENOMIC DNA]</scope>
    <source>
        <strain evidence="3 4">EAG3</strain>
    </source>
</reference>
<dbReference type="AlphaFoldDB" id="A0A2S7N434"/>
<dbReference type="InterPro" id="IPR041409">
    <property type="entry name" value="RE_AspBHI_N"/>
</dbReference>
<keyword evidence="4" id="KW-1185">Reference proteome</keyword>
<dbReference type="InterPro" id="IPR003615">
    <property type="entry name" value="HNH_nuc"/>
</dbReference>